<dbReference type="AlphaFoldDB" id="A0A178LKP4"/>
<accession>A0A178LKP4</accession>
<dbReference type="Proteomes" id="UP000078356">
    <property type="component" value="Unassembled WGS sequence"/>
</dbReference>
<organism evidence="1 2">
    <name type="scientific">Pseudomonas oryzihabitans</name>
    <dbReference type="NCBI Taxonomy" id="47885"/>
    <lineage>
        <taxon>Bacteria</taxon>
        <taxon>Pseudomonadati</taxon>
        <taxon>Pseudomonadota</taxon>
        <taxon>Gammaproteobacteria</taxon>
        <taxon>Pseudomonadales</taxon>
        <taxon>Pseudomonadaceae</taxon>
        <taxon>Pseudomonas</taxon>
    </lineage>
</organism>
<evidence type="ECO:0000313" key="1">
    <source>
        <dbReference type="EMBL" id="OAN31669.1"/>
    </source>
</evidence>
<dbReference type="RefSeq" id="WP_064306882.1">
    <property type="nucleotide sequence ID" value="NZ_LWCR01000003.1"/>
</dbReference>
<name>A0A178LKP4_9PSED</name>
<dbReference type="EMBL" id="LWCR01000003">
    <property type="protein sequence ID" value="OAN31669.1"/>
    <property type="molecule type" value="Genomic_DNA"/>
</dbReference>
<reference evidence="1 2" key="1">
    <citation type="submission" date="2016-04" db="EMBL/GenBank/DDBJ databases">
        <title>Draft Genome Sequences of Staphylococcus capitis Strain H36, S. capitis Strain H65, S. cohnii Strain H62, S. hominis Strain H69, Mycobacterium iranicum Strain H39, Plantibacter sp. Strain H53, Pseudomonas oryzihabitans Strain H72, and Microbacterium sp. Strain H83, isolated from residential settings.</title>
        <authorList>
            <person name="Lymperopoulou D."/>
            <person name="Adams R.I."/>
            <person name="Lindow S."/>
            <person name="Coil D.A."/>
            <person name="Jospin G."/>
            <person name="Eisen J.A."/>
        </authorList>
    </citation>
    <scope>NUCLEOTIDE SEQUENCE [LARGE SCALE GENOMIC DNA]</scope>
    <source>
        <strain evidence="1 2">H72</strain>
    </source>
</reference>
<evidence type="ECO:0000313" key="2">
    <source>
        <dbReference type="Proteomes" id="UP000078356"/>
    </source>
</evidence>
<comment type="caution">
    <text evidence="1">The sequence shown here is derived from an EMBL/GenBank/DDBJ whole genome shotgun (WGS) entry which is preliminary data.</text>
</comment>
<sequence>MTSLSAGCPYVLKAAEFLADIGLTVLWRPGASGFIDHIEVVAGALHLDPRCSISALLHEAGHLALVPTPYRAMLSGDVHRAIGKVFHDPSVSELPPDHPTLRALLQASDPEATAWAWAAGRHLGVPDELIILDGEYSGGGRDIRLALAARRYIGIHGLMHAGFCVVRATPYRPLPTYPDLAFWLQP</sequence>
<gene>
    <name evidence="1" type="ORF">A4V15_11445</name>
</gene>
<protein>
    <submittedName>
        <fullName evidence="1">Uncharacterized protein</fullName>
    </submittedName>
</protein>
<proteinExistence type="predicted"/>
<dbReference type="OrthoDB" id="1441538at2"/>